<keyword evidence="2" id="KW-1185">Reference proteome</keyword>
<protein>
    <submittedName>
        <fullName evidence="1 3">Uncharacterized protein</fullName>
    </submittedName>
</protein>
<sequence length="133" mass="14518">MSNSAARSALEQRLDDASPAHNRCCCWHMVRPLLATPALPKNALAFRSDFSSRRTSVLRSSCVVKVRFYAGCLAIQRNRGLTRSGHARTSGLDAVAASLQDSFCPILYERLVAYNSENLSNPNCSQASVLSRG</sequence>
<dbReference type="Proteomes" id="UP000275846">
    <property type="component" value="Unassembled WGS sequence"/>
</dbReference>
<gene>
    <name evidence="1" type="ORF">SSLN_LOCUS4341</name>
</gene>
<evidence type="ECO:0000313" key="1">
    <source>
        <dbReference type="EMBL" id="VDL90726.1"/>
    </source>
</evidence>
<dbReference type="EMBL" id="UYSU01032831">
    <property type="protein sequence ID" value="VDL90726.1"/>
    <property type="molecule type" value="Genomic_DNA"/>
</dbReference>
<evidence type="ECO:0000313" key="3">
    <source>
        <dbReference type="WBParaSite" id="SSLN_0000448801-mRNA-1"/>
    </source>
</evidence>
<dbReference type="AlphaFoldDB" id="A0A183SJE3"/>
<organism evidence="3">
    <name type="scientific">Schistocephalus solidus</name>
    <name type="common">Tapeworm</name>
    <dbReference type="NCBI Taxonomy" id="70667"/>
    <lineage>
        <taxon>Eukaryota</taxon>
        <taxon>Metazoa</taxon>
        <taxon>Spiralia</taxon>
        <taxon>Lophotrochozoa</taxon>
        <taxon>Platyhelminthes</taxon>
        <taxon>Cestoda</taxon>
        <taxon>Eucestoda</taxon>
        <taxon>Diphyllobothriidea</taxon>
        <taxon>Diphyllobothriidae</taxon>
        <taxon>Schistocephalus</taxon>
    </lineage>
</organism>
<name>A0A183SJE3_SCHSO</name>
<accession>A0A183SJE3</accession>
<proteinExistence type="predicted"/>
<evidence type="ECO:0000313" key="2">
    <source>
        <dbReference type="Proteomes" id="UP000275846"/>
    </source>
</evidence>
<reference evidence="1 2" key="2">
    <citation type="submission" date="2018-11" db="EMBL/GenBank/DDBJ databases">
        <authorList>
            <consortium name="Pathogen Informatics"/>
        </authorList>
    </citation>
    <scope>NUCLEOTIDE SEQUENCE [LARGE SCALE GENOMIC DNA]</scope>
    <source>
        <strain evidence="1 2">NST_G2</strain>
    </source>
</reference>
<dbReference type="WBParaSite" id="SSLN_0000448801-mRNA-1">
    <property type="protein sequence ID" value="SSLN_0000448801-mRNA-1"/>
    <property type="gene ID" value="SSLN_0000448801"/>
</dbReference>
<reference evidence="3" key="1">
    <citation type="submission" date="2016-06" db="UniProtKB">
        <authorList>
            <consortium name="WormBaseParasite"/>
        </authorList>
    </citation>
    <scope>IDENTIFICATION</scope>
</reference>